<dbReference type="PANTHER" id="PTHR22914:SF42">
    <property type="entry name" value="CHITIN SYNTHASE"/>
    <property type="match status" value="1"/>
</dbReference>
<feature type="transmembrane region" description="Helical" evidence="14">
    <location>
        <begin position="845"/>
        <end position="868"/>
    </location>
</feature>
<evidence type="ECO:0000256" key="13">
    <source>
        <dbReference type="SAM" id="MobiDB-lite"/>
    </source>
</evidence>
<dbReference type="FunFam" id="3.90.550.10:FF:000139">
    <property type="entry name" value="Chitin synthase 8"/>
    <property type="match status" value="1"/>
</dbReference>
<keyword evidence="5" id="KW-0808">Transferase</keyword>
<keyword evidence="6 14" id="KW-0812">Transmembrane</keyword>
<keyword evidence="4" id="KW-0328">Glycosyltransferase</keyword>
<evidence type="ECO:0000256" key="5">
    <source>
        <dbReference type="ARBA" id="ARBA00022679"/>
    </source>
</evidence>
<feature type="transmembrane region" description="Helical" evidence="14">
    <location>
        <begin position="907"/>
        <end position="929"/>
    </location>
</feature>
<dbReference type="Pfam" id="PF03142">
    <property type="entry name" value="Chitin_synth_2"/>
    <property type="match status" value="1"/>
</dbReference>
<keyword evidence="16" id="KW-1185">Reference proteome</keyword>
<comment type="similarity">
    <text evidence="11">Belongs to the chitin synthase family. Class IV subfamily.</text>
</comment>
<evidence type="ECO:0000256" key="4">
    <source>
        <dbReference type="ARBA" id="ARBA00022676"/>
    </source>
</evidence>
<evidence type="ECO:0000256" key="12">
    <source>
        <dbReference type="ARBA" id="ARBA00048014"/>
    </source>
</evidence>
<dbReference type="CDD" id="cd04190">
    <property type="entry name" value="Chitin_synth_C"/>
    <property type="match status" value="1"/>
</dbReference>
<evidence type="ECO:0000256" key="1">
    <source>
        <dbReference type="ARBA" id="ARBA00004651"/>
    </source>
</evidence>
<feature type="transmembrane region" description="Helical" evidence="14">
    <location>
        <begin position="283"/>
        <end position="306"/>
    </location>
</feature>
<keyword evidence="10" id="KW-0325">Glycoprotein</keyword>
<comment type="caution">
    <text evidence="15">The sequence shown here is derived from an EMBL/GenBank/DDBJ whole genome shotgun (WGS) entry which is preliminary data.</text>
</comment>
<dbReference type="GO" id="GO:0004100">
    <property type="term" value="F:chitin synthase activity"/>
    <property type="evidence" value="ECO:0007669"/>
    <property type="project" value="UniProtKB-EC"/>
</dbReference>
<feature type="transmembrane region" description="Helical" evidence="14">
    <location>
        <begin position="970"/>
        <end position="989"/>
    </location>
</feature>
<evidence type="ECO:0000256" key="2">
    <source>
        <dbReference type="ARBA" id="ARBA00012543"/>
    </source>
</evidence>
<organism evidence="15 16">
    <name type="scientific">Batillaria attramentaria</name>
    <dbReference type="NCBI Taxonomy" id="370345"/>
    <lineage>
        <taxon>Eukaryota</taxon>
        <taxon>Metazoa</taxon>
        <taxon>Spiralia</taxon>
        <taxon>Lophotrochozoa</taxon>
        <taxon>Mollusca</taxon>
        <taxon>Gastropoda</taxon>
        <taxon>Caenogastropoda</taxon>
        <taxon>Sorbeoconcha</taxon>
        <taxon>Cerithioidea</taxon>
        <taxon>Batillariidae</taxon>
        <taxon>Batillaria</taxon>
    </lineage>
</organism>
<comment type="catalytic activity">
    <reaction evidence="12">
        <text>[(1-&gt;4)-N-acetyl-beta-D-glucosaminyl](n) + UDP-N-acetyl-alpha-D-glucosamine = [(1-&gt;4)-N-acetyl-beta-D-glucosaminyl](n+1) + UDP + H(+)</text>
        <dbReference type="Rhea" id="RHEA:16637"/>
        <dbReference type="Rhea" id="RHEA-COMP:9593"/>
        <dbReference type="Rhea" id="RHEA-COMP:9595"/>
        <dbReference type="ChEBI" id="CHEBI:15378"/>
        <dbReference type="ChEBI" id="CHEBI:17029"/>
        <dbReference type="ChEBI" id="CHEBI:57705"/>
        <dbReference type="ChEBI" id="CHEBI:58223"/>
        <dbReference type="EC" id="2.4.1.16"/>
    </reaction>
</comment>
<feature type="transmembrane region" description="Helical" evidence="14">
    <location>
        <begin position="45"/>
        <end position="65"/>
    </location>
</feature>
<evidence type="ECO:0000256" key="8">
    <source>
        <dbReference type="ARBA" id="ARBA00023054"/>
    </source>
</evidence>
<keyword evidence="9 14" id="KW-0472">Membrane</keyword>
<gene>
    <name evidence="15" type="ORF">BaRGS_00015422</name>
</gene>
<dbReference type="EMBL" id="JACVVK020000094">
    <property type="protein sequence ID" value="KAK7493296.1"/>
    <property type="molecule type" value="Genomic_DNA"/>
</dbReference>
<sequence length="1268" mass="142821">MTSMMTRNVFTHLCSSYSWDRFKNDERKRDSNSSQNKAFWKTVNLAVKLLLCLLFFCIVLGSAVLSKLSLLVMVNFINPLQTKSGFSGKTGHTDDKTSSRRLDVSWVWAILLVIWAPYMLRSISCLSHLIFRRNSSPAATRGPRTEPWTPWEQGQSCQTSSSESPETGTSGAETEPSEGGSSEPESPLESEQRPKSHIGPGTRQRSSSKSSEKSRVSSDAGPSSGYNSPAEHESRGRPVLTQELGSTTDSRTKAQSQLGSSPEPLSEDPPVSPKQSSERIMRAAICFNVLVETIHTLSLVLMVYLVLPSYDPLVGCLLLMNVTTIPAMLRVVEDTSTIFENKTFLSRRNILRTLLGCNAYLGPGMEDGLSMNLSELLRLYTDEMWLQLGILSYVAYFLVGRHVFTNQETKLLGSQRLFNKALYCGIFVDTSLIFNRSRGVLSAEVNEPKITRWIEREKSVREPEDAASCESYITSVEAKESAPMVYVCATMWHETRNEMLQMIRSIVRLDLDQHTRQKKRDGKPVRETEYVRLGASDVSEEGPDFYKLEAHILFDDAFEPLEDIQGSSVNRFVRVLKEVVPEATDIEYNAEMHVLPPTLMTTPYGGRLTWTLPCGNSLIVHLKDKILIRNGKRWSQVMYMYYLLAHRLADSRMSATQKLETAQNTFLLALDGDVDFQPEALLLLIDRLKLSPNVGAACGRIHPMGSGPMVWYQIFEYAVSHWLQKATEHVIGCVLCSPGCFSLFRGSALMDDNVMRKYTTPPTEARHYVQYDQGEDRWLCTLLLQQGYRVEYCAASDSFTYAPEGFFEFFNQRRRWIPSTVANIMDLLQNWKDVTQMNQDISLPYIAYQTALMASTILTAGTIFLLIVGALSEAYPSVTLFSSLLINLIPVTVFVGICFVCKTQTQLLSAAVLTIAYSMLMMMVFVGLARKSAEYGICSVTTIFFFFIVVTFLLAAIFHPQEFSCILHGVLYFLLVPCMSMLLVFYSLVNMHVVSWGTREAAESQGQQHEEGQKGVLHRFLSGITSSSGSGGFRCLCNCCGHVEIRSEDGKRTQRSNSIVTMEKGVQCEGSDVLLPADTAQERSYDSLNQVTRTEEAIETDLNEHETKFWCELIDKYLQPLENDPEEKKRVEAELVALRNKCCVFFFLINGLFVVLIFTLAYVAMEEDSLTIKMPCNSDSFRAEDIQPISMSVMVVFGILLLLQFICMLFHRLSTLLHITADTELSGVCQYLWRLCSCLTTCLSYPTKRQAKKADERLYLLGPTSRRP</sequence>
<feature type="transmembrane region" description="Helical" evidence="14">
    <location>
        <begin position="880"/>
        <end position="900"/>
    </location>
</feature>
<feature type="transmembrane region" description="Helical" evidence="14">
    <location>
        <begin position="1186"/>
        <end position="1211"/>
    </location>
</feature>
<dbReference type="InterPro" id="IPR029044">
    <property type="entry name" value="Nucleotide-diphossugar_trans"/>
</dbReference>
<feature type="transmembrane region" description="Helical" evidence="14">
    <location>
        <begin position="1144"/>
        <end position="1165"/>
    </location>
</feature>
<feature type="compositionally biased region" description="Low complexity" evidence="13">
    <location>
        <begin position="159"/>
        <end position="189"/>
    </location>
</feature>
<dbReference type="AlphaFoldDB" id="A0ABD0L228"/>
<feature type="region of interest" description="Disordered" evidence="13">
    <location>
        <begin position="136"/>
        <end position="275"/>
    </location>
</feature>
<protein>
    <recommendedName>
        <fullName evidence="2">chitin synthase</fullName>
        <ecNumber evidence="2">2.4.1.16</ecNumber>
    </recommendedName>
</protein>
<evidence type="ECO:0000256" key="10">
    <source>
        <dbReference type="ARBA" id="ARBA00023180"/>
    </source>
</evidence>
<name>A0ABD0L228_9CAEN</name>
<proteinExistence type="inferred from homology"/>
<accession>A0ABD0L228</accession>
<evidence type="ECO:0000313" key="16">
    <source>
        <dbReference type="Proteomes" id="UP001519460"/>
    </source>
</evidence>
<evidence type="ECO:0000256" key="9">
    <source>
        <dbReference type="ARBA" id="ARBA00023136"/>
    </source>
</evidence>
<evidence type="ECO:0000313" key="15">
    <source>
        <dbReference type="EMBL" id="KAK7493296.1"/>
    </source>
</evidence>
<dbReference type="SUPFAM" id="SSF53448">
    <property type="entry name" value="Nucleotide-diphospho-sugar transferases"/>
    <property type="match status" value="1"/>
</dbReference>
<evidence type="ECO:0000256" key="14">
    <source>
        <dbReference type="SAM" id="Phobius"/>
    </source>
</evidence>
<keyword evidence="8" id="KW-0175">Coiled coil</keyword>
<dbReference type="Proteomes" id="UP001519460">
    <property type="component" value="Unassembled WGS sequence"/>
</dbReference>
<feature type="compositionally biased region" description="Polar residues" evidence="13">
    <location>
        <begin position="243"/>
        <end position="260"/>
    </location>
</feature>
<evidence type="ECO:0000256" key="6">
    <source>
        <dbReference type="ARBA" id="ARBA00022692"/>
    </source>
</evidence>
<reference evidence="15 16" key="1">
    <citation type="journal article" date="2023" name="Sci. Data">
        <title>Genome assembly of the Korean intertidal mud-creeper Batillaria attramentaria.</title>
        <authorList>
            <person name="Patra A.K."/>
            <person name="Ho P.T."/>
            <person name="Jun S."/>
            <person name="Lee S.J."/>
            <person name="Kim Y."/>
            <person name="Won Y.J."/>
        </authorList>
    </citation>
    <scope>NUCLEOTIDE SEQUENCE [LARGE SCALE GENOMIC DNA]</scope>
    <source>
        <strain evidence="15">Wonlab-2016</strain>
    </source>
</reference>
<dbReference type="InterPro" id="IPR004835">
    <property type="entry name" value="Chitin_synth"/>
</dbReference>
<evidence type="ECO:0000256" key="3">
    <source>
        <dbReference type="ARBA" id="ARBA00022475"/>
    </source>
</evidence>
<keyword evidence="7 14" id="KW-1133">Transmembrane helix</keyword>
<feature type="transmembrane region" description="Helical" evidence="14">
    <location>
        <begin position="935"/>
        <end position="958"/>
    </location>
</feature>
<keyword evidence="3" id="KW-1003">Cell membrane</keyword>
<evidence type="ECO:0000256" key="7">
    <source>
        <dbReference type="ARBA" id="ARBA00022989"/>
    </source>
</evidence>
<comment type="subcellular location">
    <subcellularLocation>
        <location evidence="1">Cell membrane</location>
        <topology evidence="1">Multi-pass membrane protein</topology>
    </subcellularLocation>
</comment>
<dbReference type="PANTHER" id="PTHR22914">
    <property type="entry name" value="CHITIN SYNTHASE"/>
    <property type="match status" value="1"/>
</dbReference>
<dbReference type="EC" id="2.4.1.16" evidence="2"/>
<dbReference type="GO" id="GO:0005886">
    <property type="term" value="C:plasma membrane"/>
    <property type="evidence" value="ECO:0007669"/>
    <property type="project" value="UniProtKB-SubCell"/>
</dbReference>
<evidence type="ECO:0000256" key="11">
    <source>
        <dbReference type="ARBA" id="ARBA00046329"/>
    </source>
</evidence>
<feature type="transmembrane region" description="Helical" evidence="14">
    <location>
        <begin position="106"/>
        <end position="131"/>
    </location>
</feature>